<dbReference type="InterPro" id="IPR018808">
    <property type="entry name" value="Muniscin_C"/>
</dbReference>
<feature type="compositionally biased region" description="Basic and acidic residues" evidence="1">
    <location>
        <begin position="376"/>
        <end position="397"/>
    </location>
</feature>
<organism evidence="3 4">
    <name type="scientific">Anaeramoeba ignava</name>
    <name type="common">Anaerobic marine amoeba</name>
    <dbReference type="NCBI Taxonomy" id="1746090"/>
    <lineage>
        <taxon>Eukaryota</taxon>
        <taxon>Metamonada</taxon>
        <taxon>Anaeramoebidae</taxon>
        <taxon>Anaeramoeba</taxon>
    </lineage>
</organism>
<dbReference type="AlphaFoldDB" id="A0A9Q0LA80"/>
<name>A0A9Q0LA80_ANAIG</name>
<dbReference type="EMBL" id="JAPDFW010000125">
    <property type="protein sequence ID" value="KAJ5067580.1"/>
    <property type="molecule type" value="Genomic_DNA"/>
</dbReference>
<dbReference type="OrthoDB" id="5593455at2759"/>
<dbReference type="Proteomes" id="UP001149090">
    <property type="component" value="Unassembled WGS sequence"/>
</dbReference>
<accession>A0A9Q0LA80</accession>
<reference evidence="3" key="1">
    <citation type="submission" date="2022-10" db="EMBL/GenBank/DDBJ databases">
        <title>Novel sulphate-reducing endosymbionts in the free-living metamonad Anaeramoeba.</title>
        <authorList>
            <person name="Jerlstrom-Hultqvist J."/>
            <person name="Cepicka I."/>
            <person name="Gallot-Lavallee L."/>
            <person name="Salas-Leiva D."/>
            <person name="Curtis B.A."/>
            <person name="Zahonova K."/>
            <person name="Pipaliya S."/>
            <person name="Dacks J."/>
            <person name="Roger A.J."/>
        </authorList>
    </citation>
    <scope>NUCLEOTIDE SEQUENCE</scope>
    <source>
        <strain evidence="3">BMAN</strain>
    </source>
</reference>
<comment type="caution">
    <text evidence="3">The sequence shown here is derived from an EMBL/GenBank/DDBJ whole genome shotgun (WGS) entry which is preliminary data.</text>
</comment>
<dbReference type="Pfam" id="PF10291">
    <property type="entry name" value="muHD"/>
    <property type="match status" value="1"/>
</dbReference>
<evidence type="ECO:0000256" key="1">
    <source>
        <dbReference type="SAM" id="MobiDB-lite"/>
    </source>
</evidence>
<evidence type="ECO:0000313" key="3">
    <source>
        <dbReference type="EMBL" id="KAJ5067580.1"/>
    </source>
</evidence>
<keyword evidence="4" id="KW-1185">Reference proteome</keyword>
<evidence type="ECO:0000259" key="2">
    <source>
        <dbReference type="PROSITE" id="PS51072"/>
    </source>
</evidence>
<gene>
    <name evidence="3" type="ORF">M0811_02768</name>
</gene>
<feature type="domain" description="MHD" evidence="2">
    <location>
        <begin position="470"/>
        <end position="706"/>
    </location>
</feature>
<dbReference type="InterPro" id="IPR028565">
    <property type="entry name" value="MHD"/>
</dbReference>
<feature type="region of interest" description="Disordered" evidence="1">
    <location>
        <begin position="343"/>
        <end position="397"/>
    </location>
</feature>
<sequence length="706" mass="81002">MTHAICLKNAESFKNLFIQTLPIIPFNFVLKLSNKFDKKIFKLKKNLLKSQSKILNGQFVFQEKFRLNYSRIGDIYIITFTYIYDNIFHSNQIISETKNLLLALFKIPELQESQLLKKSSVIELSLERILHGEETTSLINHKILDSSPPKFIQTPNPETQIHTISKYDWSIRKKPSDKEVFQRDILSSTRFTSRIHKQKEKIDDNINSFFFQEPNFVPEKRTESIETETETVLVTSHSQLKSDQSFESTISGFPDDIDAFDPFQTEKKAPQSTKSVVQIKKPETKIKPFLSLKPPIKKNNDNKPNKDAQFQTFKDSSLQNFGNAFDSNDSITDFRQTKFSISTPTSENALKDSKNSAKNTSSLTEPESLPETETETETHPKAQDQNQKHSLKEDENEREKNIEILKQKTTQNLQSQNTTSANFSFPTPQHSAFATPIHSPFSSPTFSPSLSPSQSFDSFVDLKQEDLKFPTQLILSQNETINSFFRDTELVKSRILGTLSIQLGKTMVKNLETLPKCTIQMMDSDKIDGIILNNSFLQQSPDNPNSYILSKLSHLKHPVVVMKYSLKRDVRFDPVMAKASYKSQNNILDIAVRFKVHPIVDEASLILQIKGNVKRRSTKPQGLWNENGQKLMWKLNIPQQNLQTYYSRFEVEEITKQPPFLAKFSAHDFSISGISFELVQSPSYQIKEHQKTLNSGKYLFSSSSNL</sequence>
<proteinExistence type="predicted"/>
<protein>
    <recommendedName>
        <fullName evidence="2">MHD domain-containing protein</fullName>
    </recommendedName>
</protein>
<evidence type="ECO:0000313" key="4">
    <source>
        <dbReference type="Proteomes" id="UP001149090"/>
    </source>
</evidence>
<dbReference type="PROSITE" id="PS51072">
    <property type="entry name" value="MHD"/>
    <property type="match status" value="1"/>
</dbReference>